<evidence type="ECO:0000256" key="4">
    <source>
        <dbReference type="ARBA" id="ARBA00022980"/>
    </source>
</evidence>
<dbReference type="NCBIfam" id="TIGR01032">
    <property type="entry name" value="rplT_bact"/>
    <property type="match status" value="1"/>
</dbReference>
<keyword evidence="2" id="KW-0699">rRNA-binding</keyword>
<dbReference type="Pfam" id="PF00453">
    <property type="entry name" value="Ribosomal_L20"/>
    <property type="match status" value="1"/>
</dbReference>
<dbReference type="PROSITE" id="PS00937">
    <property type="entry name" value="RIBOSOMAL_L20"/>
    <property type="match status" value="1"/>
</dbReference>
<evidence type="ECO:0000313" key="10">
    <source>
        <dbReference type="EMBL" id="CAI8045191.1"/>
    </source>
</evidence>
<dbReference type="FunFam" id="1.10.1900.20:FF:000001">
    <property type="entry name" value="50S ribosomal protein L20"/>
    <property type="match status" value="1"/>
</dbReference>
<dbReference type="InterPro" id="IPR049946">
    <property type="entry name" value="RIBOSOMAL_L20_CS"/>
</dbReference>
<evidence type="ECO:0000256" key="6">
    <source>
        <dbReference type="ARBA" id="ARBA00035295"/>
    </source>
</evidence>
<dbReference type="GO" id="GO:0005840">
    <property type="term" value="C:ribosome"/>
    <property type="evidence" value="ECO:0007669"/>
    <property type="project" value="UniProtKB-KW"/>
</dbReference>
<evidence type="ECO:0000256" key="1">
    <source>
        <dbReference type="ARBA" id="ARBA00007698"/>
    </source>
</evidence>
<dbReference type="EMBL" id="CASHTH010003456">
    <property type="protein sequence ID" value="CAI8045191.1"/>
    <property type="molecule type" value="Genomic_DNA"/>
</dbReference>
<keyword evidence="11" id="KW-1185">Reference proteome</keyword>
<dbReference type="GO" id="GO:0019843">
    <property type="term" value="F:rRNA binding"/>
    <property type="evidence" value="ECO:0007669"/>
    <property type="project" value="UniProtKB-KW"/>
</dbReference>
<dbReference type="GO" id="GO:1990904">
    <property type="term" value="C:ribonucleoprotein complex"/>
    <property type="evidence" value="ECO:0007669"/>
    <property type="project" value="UniProtKB-KW"/>
</dbReference>
<comment type="similarity">
    <text evidence="1 9">Belongs to the bacterial ribosomal protein bL20 family.</text>
</comment>
<name>A0AA35XAC3_GEOBA</name>
<dbReference type="PRINTS" id="PR00062">
    <property type="entry name" value="RIBOSOMALL20"/>
</dbReference>
<reference evidence="10" key="1">
    <citation type="submission" date="2023-03" db="EMBL/GenBank/DDBJ databases">
        <authorList>
            <person name="Steffen K."/>
            <person name="Cardenas P."/>
        </authorList>
    </citation>
    <scope>NUCLEOTIDE SEQUENCE</scope>
</reference>
<dbReference type="CDD" id="cd07026">
    <property type="entry name" value="Ribosomal_L20"/>
    <property type="match status" value="1"/>
</dbReference>
<dbReference type="PANTHER" id="PTHR10986">
    <property type="entry name" value="39S RIBOSOMAL PROTEIN L20"/>
    <property type="match status" value="1"/>
</dbReference>
<gene>
    <name evidence="10" type="ORF">GBAR_LOCUS25013</name>
</gene>
<dbReference type="InterPro" id="IPR035566">
    <property type="entry name" value="Ribosomal_protein_bL20_C"/>
</dbReference>
<evidence type="ECO:0000256" key="9">
    <source>
        <dbReference type="RuleBase" id="RU000561"/>
    </source>
</evidence>
<evidence type="ECO:0000256" key="8">
    <source>
        <dbReference type="ARBA" id="ARBA00076245"/>
    </source>
</evidence>
<protein>
    <recommendedName>
        <fullName evidence="6">Large ribosomal subunit protein bL20c</fullName>
    </recommendedName>
    <alternativeName>
        <fullName evidence="8">39S ribosomal protein L20, mitochondrial</fullName>
    </alternativeName>
    <alternativeName>
        <fullName evidence="7">Large ribosomal subunit protein bL20m</fullName>
    </alternativeName>
</protein>
<dbReference type="HAMAP" id="MF_00382">
    <property type="entry name" value="Ribosomal_bL20"/>
    <property type="match status" value="1"/>
</dbReference>
<dbReference type="InterPro" id="IPR005813">
    <property type="entry name" value="Ribosomal_bL20"/>
</dbReference>
<dbReference type="Proteomes" id="UP001174909">
    <property type="component" value="Unassembled WGS sequence"/>
</dbReference>
<evidence type="ECO:0000313" key="11">
    <source>
        <dbReference type="Proteomes" id="UP001174909"/>
    </source>
</evidence>
<accession>A0AA35XAC3</accession>
<dbReference type="GO" id="GO:0003735">
    <property type="term" value="F:structural constituent of ribosome"/>
    <property type="evidence" value="ECO:0007669"/>
    <property type="project" value="InterPro"/>
</dbReference>
<evidence type="ECO:0000256" key="2">
    <source>
        <dbReference type="ARBA" id="ARBA00022730"/>
    </source>
</evidence>
<dbReference type="SUPFAM" id="SSF74731">
    <property type="entry name" value="Ribosomal protein L20"/>
    <property type="match status" value="1"/>
</dbReference>
<organism evidence="10 11">
    <name type="scientific">Geodia barretti</name>
    <name type="common">Barrett's horny sponge</name>
    <dbReference type="NCBI Taxonomy" id="519541"/>
    <lineage>
        <taxon>Eukaryota</taxon>
        <taxon>Metazoa</taxon>
        <taxon>Porifera</taxon>
        <taxon>Demospongiae</taxon>
        <taxon>Heteroscleromorpha</taxon>
        <taxon>Tetractinellida</taxon>
        <taxon>Astrophorina</taxon>
        <taxon>Geodiidae</taxon>
        <taxon>Geodia</taxon>
    </lineage>
</organism>
<dbReference type="Gene3D" id="6.10.160.10">
    <property type="match status" value="1"/>
</dbReference>
<dbReference type="AlphaFoldDB" id="A0AA35XAC3"/>
<keyword evidence="5 9" id="KW-0687">Ribonucleoprotein</keyword>
<proteinExistence type="inferred from homology"/>
<comment type="caution">
    <text evidence="10">The sequence shown here is derived from an EMBL/GenBank/DDBJ whole genome shotgun (WGS) entry which is preliminary data.</text>
</comment>
<keyword evidence="3" id="KW-0694">RNA-binding</keyword>
<dbReference type="Gene3D" id="1.10.1900.20">
    <property type="entry name" value="Ribosomal protein L20"/>
    <property type="match status" value="1"/>
</dbReference>
<dbReference type="GO" id="GO:0006412">
    <property type="term" value="P:translation"/>
    <property type="evidence" value="ECO:0007669"/>
    <property type="project" value="InterPro"/>
</dbReference>
<sequence>MKGRQDEDHNVTRVKRGYVRRRRHKKIVRMASGHQSGRSRVFKQANESVMHALRYAYFHRREKKGDMRRLWNIRINAAARANGLSYSKLIHGLKLAGVDVNRKMLAELGATDPEAFTAIAETAKAQLAAQTRPNRLSTALRRVALPRASLLQPNGTPLVVATVIPA</sequence>
<evidence type="ECO:0000256" key="3">
    <source>
        <dbReference type="ARBA" id="ARBA00022884"/>
    </source>
</evidence>
<evidence type="ECO:0000256" key="7">
    <source>
        <dbReference type="ARBA" id="ARBA00072767"/>
    </source>
</evidence>
<evidence type="ECO:0000256" key="5">
    <source>
        <dbReference type="ARBA" id="ARBA00023274"/>
    </source>
</evidence>
<keyword evidence="4 9" id="KW-0689">Ribosomal protein</keyword>